<sequence length="160" mass="18201">MESISIVIYLVAMMSLTIGGSQAIPYRSSAYLYTQQFCMDTLTGRQLYIGEVFTREDQCVRIQCLESQQLWEDSCQVPKLTQGNCKPIPSTEPHAEYPRCCPLYECKSYESNSGGTLEQTNTYNHYGTLRSSQLTEMIVIDRRTLPRGEIPTASARKYQV</sequence>
<evidence type="ECO:0000256" key="1">
    <source>
        <dbReference type="ARBA" id="ARBA00004613"/>
    </source>
</evidence>
<feature type="signal peptide" evidence="3">
    <location>
        <begin position="1"/>
        <end position="23"/>
    </location>
</feature>
<dbReference type="Pfam" id="PF15430">
    <property type="entry name" value="SVWC"/>
    <property type="match status" value="1"/>
</dbReference>
<comment type="subcellular location">
    <subcellularLocation>
        <location evidence="1">Secreted</location>
    </subcellularLocation>
</comment>
<evidence type="ECO:0000313" key="5">
    <source>
        <dbReference type="Proteomes" id="UP000515162"/>
    </source>
</evidence>
<name>A0A6P8L5G7_DROMA</name>
<dbReference type="GeneID" id="117148008"/>
<accession>A0A6P8L5G7</accession>
<evidence type="ECO:0000313" key="6">
    <source>
        <dbReference type="RefSeq" id="XP_033171059.1"/>
    </source>
</evidence>
<dbReference type="AlphaFoldDB" id="A0A6P8L5G7"/>
<proteinExistence type="predicted"/>
<dbReference type="SMART" id="SM01318">
    <property type="entry name" value="SVWC"/>
    <property type="match status" value="1"/>
</dbReference>
<evidence type="ECO:0000256" key="2">
    <source>
        <dbReference type="ARBA" id="ARBA00022525"/>
    </source>
</evidence>
<protein>
    <submittedName>
        <fullName evidence="6">Uncharacterized protein LOC117148008</fullName>
    </submittedName>
</protein>
<dbReference type="InterPro" id="IPR029277">
    <property type="entry name" value="SVWC_dom"/>
</dbReference>
<keyword evidence="5" id="KW-1185">Reference proteome</keyword>
<feature type="chain" id="PRO_5027606195" evidence="3">
    <location>
        <begin position="24"/>
        <end position="160"/>
    </location>
</feature>
<keyword evidence="2" id="KW-0964">Secreted</keyword>
<dbReference type="Proteomes" id="UP000515162">
    <property type="component" value="Chromosome X"/>
</dbReference>
<feature type="domain" description="Single" evidence="4">
    <location>
        <begin position="38"/>
        <end position="106"/>
    </location>
</feature>
<evidence type="ECO:0000256" key="3">
    <source>
        <dbReference type="SAM" id="SignalP"/>
    </source>
</evidence>
<dbReference type="InterPro" id="IPR053308">
    <property type="entry name" value="Vago-like"/>
</dbReference>
<evidence type="ECO:0000259" key="4">
    <source>
        <dbReference type="SMART" id="SM01318"/>
    </source>
</evidence>
<reference evidence="6" key="1">
    <citation type="submission" date="2025-08" db="UniProtKB">
        <authorList>
            <consortium name="RefSeq"/>
        </authorList>
    </citation>
    <scope>IDENTIFICATION</scope>
    <source>
        <strain evidence="6">Mau12</strain>
        <tissue evidence="6">Whole Body</tissue>
    </source>
</reference>
<dbReference type="GO" id="GO:0005576">
    <property type="term" value="C:extracellular region"/>
    <property type="evidence" value="ECO:0007669"/>
    <property type="project" value="UniProtKB-SubCell"/>
</dbReference>
<organism evidence="5 6">
    <name type="scientific">Drosophila mauritiana</name>
    <name type="common">Fruit fly</name>
    <dbReference type="NCBI Taxonomy" id="7226"/>
    <lineage>
        <taxon>Eukaryota</taxon>
        <taxon>Metazoa</taxon>
        <taxon>Ecdysozoa</taxon>
        <taxon>Arthropoda</taxon>
        <taxon>Hexapoda</taxon>
        <taxon>Insecta</taxon>
        <taxon>Pterygota</taxon>
        <taxon>Neoptera</taxon>
        <taxon>Endopterygota</taxon>
        <taxon>Diptera</taxon>
        <taxon>Brachycera</taxon>
        <taxon>Muscomorpha</taxon>
        <taxon>Ephydroidea</taxon>
        <taxon>Drosophilidae</taxon>
        <taxon>Drosophila</taxon>
        <taxon>Sophophora</taxon>
    </lineage>
</organism>
<keyword evidence="3" id="KW-0732">Signal</keyword>
<dbReference type="RefSeq" id="XP_033171059.1">
    <property type="nucleotide sequence ID" value="XM_033315168.1"/>
</dbReference>
<dbReference type="PANTHER" id="PTHR39957:SF1">
    <property type="entry name" value="AT09846P1-RELATED"/>
    <property type="match status" value="1"/>
</dbReference>
<gene>
    <name evidence="6" type="primary">LOC117148008</name>
</gene>
<dbReference type="PANTHER" id="PTHR39957">
    <property type="entry name" value="AT09846P1-RELATED"/>
    <property type="match status" value="1"/>
</dbReference>